<dbReference type="OrthoDB" id="5738271at2"/>
<dbReference type="PANTHER" id="PTHR35024:SF4">
    <property type="entry name" value="POLYMER-FORMING CYTOSKELETAL PROTEIN"/>
    <property type="match status" value="1"/>
</dbReference>
<dbReference type="InterPro" id="IPR007607">
    <property type="entry name" value="BacA/B"/>
</dbReference>
<evidence type="ECO:0000256" key="1">
    <source>
        <dbReference type="ARBA" id="ARBA00044755"/>
    </source>
</evidence>
<organism evidence="3 4">
    <name type="scientific">Croceibacterium atlanticum</name>
    <dbReference type="NCBI Taxonomy" id="1267766"/>
    <lineage>
        <taxon>Bacteria</taxon>
        <taxon>Pseudomonadati</taxon>
        <taxon>Pseudomonadota</taxon>
        <taxon>Alphaproteobacteria</taxon>
        <taxon>Sphingomonadales</taxon>
        <taxon>Erythrobacteraceae</taxon>
        <taxon>Croceibacterium</taxon>
    </lineage>
</organism>
<evidence type="ECO:0000256" key="2">
    <source>
        <dbReference type="SAM" id="MobiDB-lite"/>
    </source>
</evidence>
<evidence type="ECO:0000313" key="4">
    <source>
        <dbReference type="Proteomes" id="UP000034392"/>
    </source>
</evidence>
<dbReference type="KEGG" id="aay:WYH_02336"/>
<dbReference type="STRING" id="1267766.WYH_02336"/>
<reference evidence="3" key="1">
    <citation type="submission" date="2015-05" db="EMBL/GenBank/DDBJ databases">
        <title>The complete genome of Altererythrobacter atlanticus strain 26DY36.</title>
        <authorList>
            <person name="Wu Y.-H."/>
            <person name="Cheng H."/>
            <person name="Wu X.-W."/>
        </authorList>
    </citation>
    <scope>NUCLEOTIDE SEQUENCE [LARGE SCALE GENOMIC DNA]</scope>
    <source>
        <strain evidence="3">26DY36</strain>
    </source>
</reference>
<dbReference type="AlphaFoldDB" id="A0A0F7KSI0"/>
<keyword evidence="4" id="KW-1185">Reference proteome</keyword>
<dbReference type="Pfam" id="PF04519">
    <property type="entry name" value="Bactofilin"/>
    <property type="match status" value="1"/>
</dbReference>
<gene>
    <name evidence="3" type="ORF">WYH_02336</name>
</gene>
<feature type="compositionally biased region" description="Basic and acidic residues" evidence="2">
    <location>
        <begin position="133"/>
        <end position="151"/>
    </location>
</feature>
<dbReference type="EMBL" id="CP011452">
    <property type="protein sequence ID" value="AKH43368.1"/>
    <property type="molecule type" value="Genomic_DNA"/>
</dbReference>
<sequence>MFSKKPGPSTKKPTAAPVSNGSTFSVIGADVVIKGDVEARADLHIDGTVRGDISCASLVQGDTSLVEGAITAESARLAGTVQGTITARELIVLKSARIEGDVHYETLTIEQGASVAGRFAPDASETVQAPGPKAEKNSKDEGDEPHLSLAG</sequence>
<dbReference type="PATRIC" id="fig|1267766.3.peg.2363"/>
<feature type="region of interest" description="Disordered" evidence="2">
    <location>
        <begin position="122"/>
        <end position="151"/>
    </location>
</feature>
<name>A0A0F7KSI0_9SPHN</name>
<comment type="similarity">
    <text evidence="1">Belongs to the bactofilin family.</text>
</comment>
<protein>
    <submittedName>
        <fullName evidence="3">Polymer-forming cytoskeletal</fullName>
    </submittedName>
</protein>
<evidence type="ECO:0000313" key="3">
    <source>
        <dbReference type="EMBL" id="AKH43368.1"/>
    </source>
</evidence>
<dbReference type="Proteomes" id="UP000034392">
    <property type="component" value="Chromosome"/>
</dbReference>
<dbReference type="PANTHER" id="PTHR35024">
    <property type="entry name" value="HYPOTHETICAL CYTOSOLIC PROTEIN"/>
    <property type="match status" value="1"/>
</dbReference>
<accession>A0A0F7KSI0</accession>
<proteinExistence type="inferred from homology"/>